<protein>
    <submittedName>
        <fullName evidence="2">Filamentous hemagglutinin N-terminal domain-containing protein</fullName>
    </submittedName>
</protein>
<accession>A0AAV4M5R0</accession>
<comment type="caution">
    <text evidence="2">The sequence shown here is derived from an EMBL/GenBank/DDBJ whole genome shotgun (WGS) entry which is preliminary data.</text>
</comment>
<dbReference type="Proteomes" id="UP001497744">
    <property type="component" value="Unassembled WGS sequence"/>
</dbReference>
<name>A0AAV4M5R0_BABCB</name>
<organism evidence="2 3">
    <name type="scientific">Babesia caballi</name>
    <dbReference type="NCBI Taxonomy" id="5871"/>
    <lineage>
        <taxon>Eukaryota</taxon>
        <taxon>Sar</taxon>
        <taxon>Alveolata</taxon>
        <taxon>Apicomplexa</taxon>
        <taxon>Aconoidasida</taxon>
        <taxon>Piroplasmida</taxon>
        <taxon>Babesiidae</taxon>
        <taxon>Babesia</taxon>
    </lineage>
</organism>
<feature type="region of interest" description="Disordered" evidence="1">
    <location>
        <begin position="311"/>
        <end position="336"/>
    </location>
</feature>
<dbReference type="EMBL" id="BPLF01000006">
    <property type="protein sequence ID" value="GIX66164.1"/>
    <property type="molecule type" value="Genomic_DNA"/>
</dbReference>
<evidence type="ECO:0000313" key="2">
    <source>
        <dbReference type="EMBL" id="GIX66164.1"/>
    </source>
</evidence>
<dbReference type="AlphaFoldDB" id="A0AAV4M5R0"/>
<dbReference type="GeneID" id="94197645"/>
<dbReference type="RefSeq" id="XP_067718233.1">
    <property type="nucleotide sequence ID" value="XM_067862132.1"/>
</dbReference>
<reference evidence="2 3" key="1">
    <citation type="submission" date="2021-06" db="EMBL/GenBank/DDBJ databases">
        <title>Genome sequence of Babesia caballi.</title>
        <authorList>
            <person name="Yamagishi J."/>
            <person name="Kidaka T."/>
            <person name="Ochi A."/>
        </authorList>
    </citation>
    <scope>NUCLEOTIDE SEQUENCE [LARGE SCALE GENOMIC DNA]</scope>
    <source>
        <strain evidence="2">USDA-D6B2</strain>
    </source>
</reference>
<sequence>MLELEQRGGGGHVDPLVAGDAGQALCVDFPGSLVVADVLEHEAQVGVPDLWSKCANGGGATDLFGLAELLDGPLADLHRVLQAVVLDENVQHLEVHGLGVVEAKRLGEDLLDPVAEEALHVQVRHPERLALGEGAEVDALEAAAHYLARGLEAPVLEVEGHVLHPQGGGVAAGGDALFEDQRAVRRLGQLGLRKPALRLPDFGFFRELGSNRWRATVRTSREWSKAGALARGRLRFFLAAASPSVVGFGGACDAAEAVTCDRMSSPRSHDTGSSVDSTSLGGDALWAALRFTCLSEARRLAALSRETIPSPRCRREGGGAAERVDGRTLAGSGVKR</sequence>
<keyword evidence="3" id="KW-1185">Reference proteome</keyword>
<evidence type="ECO:0000313" key="3">
    <source>
        <dbReference type="Proteomes" id="UP001497744"/>
    </source>
</evidence>
<feature type="compositionally biased region" description="Basic and acidic residues" evidence="1">
    <location>
        <begin position="313"/>
        <end position="326"/>
    </location>
</feature>
<proteinExistence type="predicted"/>
<evidence type="ECO:0000256" key="1">
    <source>
        <dbReference type="SAM" id="MobiDB-lite"/>
    </source>
</evidence>
<gene>
    <name evidence="2" type="ORF">BcabD6B2_56000</name>
</gene>